<dbReference type="PANTHER" id="PTHR12815">
    <property type="entry name" value="SORTING AND ASSEMBLY MACHINERY SAMM50 PROTEIN FAMILY MEMBER"/>
    <property type="match status" value="1"/>
</dbReference>
<evidence type="ECO:0000256" key="2">
    <source>
        <dbReference type="ARBA" id="ARBA00022452"/>
    </source>
</evidence>
<proteinExistence type="predicted"/>
<name>A0ABV9NC18_9PROT</name>
<dbReference type="PANTHER" id="PTHR12815:SF42">
    <property type="entry name" value="BACTERIAL SURFACE ANTIGEN (D15) DOMAIN-CONTAINING PROTEIN"/>
    <property type="match status" value="1"/>
</dbReference>
<dbReference type="Pfam" id="PF01103">
    <property type="entry name" value="Omp85"/>
    <property type="match status" value="1"/>
</dbReference>
<evidence type="ECO:0000313" key="7">
    <source>
        <dbReference type="Proteomes" id="UP001596024"/>
    </source>
</evidence>
<feature type="domain" description="Bacterial surface antigen (D15)" evidence="5">
    <location>
        <begin position="293"/>
        <end position="586"/>
    </location>
</feature>
<keyword evidence="7" id="KW-1185">Reference proteome</keyword>
<dbReference type="InterPro" id="IPR039910">
    <property type="entry name" value="D15-like"/>
</dbReference>
<comment type="subcellular location">
    <subcellularLocation>
        <location evidence="1">Membrane</location>
    </subcellularLocation>
</comment>
<keyword evidence="4" id="KW-0732">Signal</keyword>
<dbReference type="EMBL" id="JBHSGQ010000006">
    <property type="protein sequence ID" value="MFC4725917.1"/>
    <property type="molecule type" value="Genomic_DNA"/>
</dbReference>
<organism evidence="6 7">
    <name type="scientific">Glycocaulis abyssi</name>
    <dbReference type="NCBI Taxonomy" id="1433403"/>
    <lineage>
        <taxon>Bacteria</taxon>
        <taxon>Pseudomonadati</taxon>
        <taxon>Pseudomonadota</taxon>
        <taxon>Alphaproteobacteria</taxon>
        <taxon>Maricaulales</taxon>
        <taxon>Maricaulaceae</taxon>
        <taxon>Glycocaulis</taxon>
    </lineage>
</organism>
<evidence type="ECO:0000256" key="4">
    <source>
        <dbReference type="SAM" id="SignalP"/>
    </source>
</evidence>
<sequence>MPIRRHILLAASVLALTGASASAVPLARVEGVEDPALNAAIARIVGEAPSHSDNRWRNRERARDAGEQIRRYLDSQGYFAALIDPRLDDDQRPLVRVRPGERFTISTLDIRFETPEGGAQPGEDILAAAALRTGQPMRAQDIIEAEAALTEALRNNGWPLARAGEHTFTADHLDASVTVEMRFVTGPFLRFGDPQLAGGLADLHEDYIAQIAPFRPGEPVSARQLNVYTQRLQALDSVALAEARLAPAEDDDSNVRAVDVRMEPTPRHRLQLSARYATTEGAGAEAEWARRNLMRRDQTLTLIGRVSELNTGGEARLVFPHWRRFAQTLELGGGVSLESTDAFDQDSVSARVSLSRPVTDQLFASAGVSGQVARITDATGQRTLNSVTFPLGLAYDDRDDVLDPRSGIGAELEIRPGLTFGDTQSQYVRAALGARTYFPISERMLIAVRGRVGGLFGVDAQSVPADLRFYAGGGGSVRGYGYQALSPRVIGVNTGELEPFGGRSLVETSVEARWRYSERLGFVGFVDGGVASATIEPDFDDMRFGIGAGVRYYPGFGPLRVDIAAPLNRRSGDAPVHIYISIGQAF</sequence>
<keyword evidence="3" id="KW-0472">Membrane</keyword>
<protein>
    <submittedName>
        <fullName evidence="6">Autotransporter assembly complex family protein</fullName>
    </submittedName>
</protein>
<dbReference type="InterPro" id="IPR000184">
    <property type="entry name" value="Bac_surfAg_D15"/>
</dbReference>
<evidence type="ECO:0000256" key="3">
    <source>
        <dbReference type="ARBA" id="ARBA00023136"/>
    </source>
</evidence>
<accession>A0ABV9NC18</accession>
<keyword evidence="2" id="KW-1134">Transmembrane beta strand</keyword>
<evidence type="ECO:0000259" key="5">
    <source>
        <dbReference type="Pfam" id="PF01103"/>
    </source>
</evidence>
<dbReference type="RefSeq" id="WP_371393046.1">
    <property type="nucleotide sequence ID" value="NZ_CP163421.1"/>
</dbReference>
<dbReference type="Gene3D" id="3.10.20.310">
    <property type="entry name" value="membrane protein fhac"/>
    <property type="match status" value="1"/>
</dbReference>
<dbReference type="Gene3D" id="2.40.160.50">
    <property type="entry name" value="membrane protein fhac: a member of the omp85/tpsb transporter family"/>
    <property type="match status" value="1"/>
</dbReference>
<evidence type="ECO:0000313" key="6">
    <source>
        <dbReference type="EMBL" id="MFC4725917.1"/>
    </source>
</evidence>
<feature type="chain" id="PRO_5045259590" evidence="4">
    <location>
        <begin position="24"/>
        <end position="586"/>
    </location>
</feature>
<comment type="caution">
    <text evidence="6">The sequence shown here is derived from an EMBL/GenBank/DDBJ whole genome shotgun (WGS) entry which is preliminary data.</text>
</comment>
<keyword evidence="2" id="KW-0812">Transmembrane</keyword>
<feature type="signal peptide" evidence="4">
    <location>
        <begin position="1"/>
        <end position="23"/>
    </location>
</feature>
<gene>
    <name evidence="6" type="ORF">ACFPB0_11500</name>
</gene>
<dbReference type="Proteomes" id="UP001596024">
    <property type="component" value="Unassembled WGS sequence"/>
</dbReference>
<evidence type="ECO:0000256" key="1">
    <source>
        <dbReference type="ARBA" id="ARBA00004370"/>
    </source>
</evidence>
<reference evidence="7" key="1">
    <citation type="journal article" date="2019" name="Int. J. Syst. Evol. Microbiol.">
        <title>The Global Catalogue of Microorganisms (GCM) 10K type strain sequencing project: providing services to taxonomists for standard genome sequencing and annotation.</title>
        <authorList>
            <consortium name="The Broad Institute Genomics Platform"/>
            <consortium name="The Broad Institute Genome Sequencing Center for Infectious Disease"/>
            <person name="Wu L."/>
            <person name="Ma J."/>
        </authorList>
    </citation>
    <scope>NUCLEOTIDE SEQUENCE [LARGE SCALE GENOMIC DNA]</scope>
    <source>
        <strain evidence="7">CCUG 62981</strain>
    </source>
</reference>